<dbReference type="SMART" id="SM00008">
    <property type="entry name" value="HormR"/>
    <property type="match status" value="1"/>
</dbReference>
<evidence type="ECO:0000313" key="4">
    <source>
        <dbReference type="EMBL" id="CAH1237880.1"/>
    </source>
</evidence>
<proteinExistence type="predicted"/>
<evidence type="ECO:0000313" key="5">
    <source>
        <dbReference type="Proteomes" id="UP000838412"/>
    </source>
</evidence>
<dbReference type="PROSITE" id="PS50227">
    <property type="entry name" value="G_PROTEIN_RECEP_F2_3"/>
    <property type="match status" value="1"/>
</dbReference>
<dbReference type="InterPro" id="IPR017983">
    <property type="entry name" value="GPCR_2_secretin-like_CS"/>
</dbReference>
<dbReference type="Pfam" id="PF02014">
    <property type="entry name" value="Reeler"/>
    <property type="match status" value="1"/>
</dbReference>
<dbReference type="Pfam" id="PF02793">
    <property type="entry name" value="HRM"/>
    <property type="match status" value="1"/>
</dbReference>
<dbReference type="PROSITE" id="PS00649">
    <property type="entry name" value="G_PROTEIN_RECEP_F2_1"/>
    <property type="match status" value="1"/>
</dbReference>
<sequence length="288" mass="31533">MRAVCSLLLVSALSASVTAYPNGAPRAACDSMHPVHGHKPQPGTGGYGVFPEPDFTGTRTKWTITLNGTSAFHGFLLEARSTRGGKIVGRWSHLPPRTKALDCDGVNGNAVTHHNHKRKDMNNISFTWAASSCKDAPVYFKATFVKHYTKIYEGITSDVLNDVCLRPPKCQDCDVSKAGRRKVLGQARARCRDAMRANTLSLRKNGGRSCRQDWDGLACWPETPAGGVARVPCPSYRPGLTGKGFAVRRCSPSGRWSLHSRSKKRHGDYSRCTKHRDTNNVRAGIRTG</sequence>
<dbReference type="AlphaFoldDB" id="A0A8J9YL04"/>
<protein>
    <submittedName>
        <fullName evidence="4">PTH2R protein</fullName>
    </submittedName>
</protein>
<evidence type="ECO:0000259" key="3">
    <source>
        <dbReference type="PROSITE" id="PS50227"/>
    </source>
</evidence>
<dbReference type="OrthoDB" id="9983842at2759"/>
<dbReference type="InterPro" id="IPR051237">
    <property type="entry name" value="Ferric-chelate_Red/DefProt"/>
</dbReference>
<feature type="domain" description="G-protein coupled receptors family 2 profile 1" evidence="3">
    <location>
        <begin position="190"/>
        <end position="276"/>
    </location>
</feature>
<organism evidence="4 5">
    <name type="scientific">Branchiostoma lanceolatum</name>
    <name type="common">Common lancelet</name>
    <name type="synonym">Amphioxus lanceolatum</name>
    <dbReference type="NCBI Taxonomy" id="7740"/>
    <lineage>
        <taxon>Eukaryota</taxon>
        <taxon>Metazoa</taxon>
        <taxon>Chordata</taxon>
        <taxon>Cephalochordata</taxon>
        <taxon>Leptocardii</taxon>
        <taxon>Amphioxiformes</taxon>
        <taxon>Branchiostomatidae</taxon>
        <taxon>Branchiostoma</taxon>
    </lineage>
</organism>
<feature type="signal peptide" evidence="2">
    <location>
        <begin position="1"/>
        <end position="19"/>
    </location>
</feature>
<dbReference type="GO" id="GO:0016020">
    <property type="term" value="C:membrane"/>
    <property type="evidence" value="ECO:0007669"/>
    <property type="project" value="InterPro"/>
</dbReference>
<feature type="compositionally biased region" description="Basic and acidic residues" evidence="1">
    <location>
        <begin position="267"/>
        <end position="279"/>
    </location>
</feature>
<dbReference type="PANTHER" id="PTHR45828:SF33">
    <property type="entry name" value="DOMON DOMAIN-CONTAINING PROTEIN"/>
    <property type="match status" value="1"/>
</dbReference>
<dbReference type="PANTHER" id="PTHR45828">
    <property type="entry name" value="CYTOCHROME B561/FERRIC REDUCTASE TRANSMEMBRANE"/>
    <property type="match status" value="1"/>
</dbReference>
<keyword evidence="5" id="KW-1185">Reference proteome</keyword>
<gene>
    <name evidence="4" type="primary">PTH2R</name>
    <name evidence="4" type="ORF">BLAG_LOCUS2680</name>
</gene>
<dbReference type="CDD" id="cd08544">
    <property type="entry name" value="Reeler"/>
    <property type="match status" value="1"/>
</dbReference>
<dbReference type="InterPro" id="IPR042307">
    <property type="entry name" value="Reeler_sf"/>
</dbReference>
<evidence type="ECO:0000256" key="1">
    <source>
        <dbReference type="SAM" id="MobiDB-lite"/>
    </source>
</evidence>
<dbReference type="EMBL" id="OV696695">
    <property type="protein sequence ID" value="CAH1237880.1"/>
    <property type="molecule type" value="Genomic_DNA"/>
</dbReference>
<feature type="region of interest" description="Disordered" evidence="1">
    <location>
        <begin position="267"/>
        <end position="288"/>
    </location>
</feature>
<keyword evidence="2" id="KW-0732">Signal</keyword>
<dbReference type="Proteomes" id="UP000838412">
    <property type="component" value="Chromosome 10"/>
</dbReference>
<dbReference type="InterPro" id="IPR001879">
    <property type="entry name" value="GPCR_2_extracellular_dom"/>
</dbReference>
<dbReference type="GO" id="GO:0004930">
    <property type="term" value="F:G protein-coupled receptor activity"/>
    <property type="evidence" value="ECO:0007669"/>
    <property type="project" value="InterPro"/>
</dbReference>
<reference evidence="4" key="1">
    <citation type="submission" date="2022-01" db="EMBL/GenBank/DDBJ databases">
        <authorList>
            <person name="Braso-Vives M."/>
        </authorList>
    </citation>
    <scope>NUCLEOTIDE SEQUENCE</scope>
</reference>
<accession>A0A8J9YL04</accession>
<dbReference type="InterPro" id="IPR036445">
    <property type="entry name" value="GPCR_2_extracell_dom_sf"/>
</dbReference>
<name>A0A8J9YL04_BRALA</name>
<dbReference type="SUPFAM" id="SSF111418">
    <property type="entry name" value="Hormone receptor domain"/>
    <property type="match status" value="1"/>
</dbReference>
<evidence type="ECO:0000256" key="2">
    <source>
        <dbReference type="SAM" id="SignalP"/>
    </source>
</evidence>
<dbReference type="InterPro" id="IPR002861">
    <property type="entry name" value="Reeler_dom"/>
</dbReference>
<dbReference type="Gene3D" id="4.10.1240.10">
    <property type="entry name" value="GPCR, family 2, extracellular hormone receptor domain"/>
    <property type="match status" value="1"/>
</dbReference>
<feature type="chain" id="PRO_5035447296" evidence="2">
    <location>
        <begin position="20"/>
        <end position="288"/>
    </location>
</feature>
<dbReference type="Gene3D" id="2.60.40.4060">
    <property type="entry name" value="Reeler domain"/>
    <property type="match status" value="1"/>
</dbReference>